<keyword evidence="4" id="KW-1185">Reference proteome</keyword>
<dbReference type="Proteomes" id="UP000001982">
    <property type="component" value="Chromosome"/>
</dbReference>
<evidence type="ECO:0000256" key="1">
    <source>
        <dbReference type="SAM" id="MobiDB-lite"/>
    </source>
</evidence>
<feature type="compositionally biased region" description="Polar residues" evidence="1">
    <location>
        <begin position="54"/>
        <end position="69"/>
    </location>
</feature>
<organism evidence="3 4">
    <name type="scientific">Shewanella denitrificans (strain OS217 / ATCC BAA-1090 / DSM 15013)</name>
    <dbReference type="NCBI Taxonomy" id="318161"/>
    <lineage>
        <taxon>Bacteria</taxon>
        <taxon>Pseudomonadati</taxon>
        <taxon>Pseudomonadota</taxon>
        <taxon>Gammaproteobacteria</taxon>
        <taxon>Alteromonadales</taxon>
        <taxon>Shewanellaceae</taxon>
        <taxon>Shewanella</taxon>
    </lineage>
</organism>
<evidence type="ECO:0000256" key="2">
    <source>
        <dbReference type="SAM" id="Phobius"/>
    </source>
</evidence>
<feature type="region of interest" description="Disordered" evidence="1">
    <location>
        <begin position="33"/>
        <end position="100"/>
    </location>
</feature>
<gene>
    <name evidence="3" type="ordered locus">Sden_2135</name>
</gene>
<dbReference type="AlphaFoldDB" id="Q12MA9"/>
<feature type="compositionally biased region" description="Basic and acidic residues" evidence="1">
    <location>
        <begin position="37"/>
        <end position="50"/>
    </location>
</feature>
<keyword evidence="2" id="KW-0472">Membrane</keyword>
<dbReference type="eggNOG" id="ENOG5030QV5">
    <property type="taxonomic scope" value="Bacteria"/>
</dbReference>
<evidence type="ECO:0000313" key="4">
    <source>
        <dbReference type="Proteomes" id="UP000001982"/>
    </source>
</evidence>
<dbReference type="OrthoDB" id="6272867at2"/>
<protein>
    <recommendedName>
        <fullName evidence="5">DUF2897 domain-containing protein</fullName>
    </recommendedName>
</protein>
<sequence>MSSIEAWIIIILVLGVIASNIAVLKYSAKFKMPQFGKPEDKPTNQDRASESLDTDVSAQEKSTENSPESNILEIDGLDNAKSPTPAENTDNEDTKKSHLL</sequence>
<accession>Q12MA9</accession>
<keyword evidence="2" id="KW-0812">Transmembrane</keyword>
<evidence type="ECO:0000313" key="3">
    <source>
        <dbReference type="EMBL" id="ABE55417.1"/>
    </source>
</evidence>
<keyword evidence="2" id="KW-1133">Transmembrane helix</keyword>
<dbReference type="InterPro" id="IPR021550">
    <property type="entry name" value="DUF2897"/>
</dbReference>
<dbReference type="Pfam" id="PF11446">
    <property type="entry name" value="DUF2897"/>
    <property type="match status" value="1"/>
</dbReference>
<dbReference type="RefSeq" id="WP_011496572.1">
    <property type="nucleotide sequence ID" value="NC_007954.1"/>
</dbReference>
<evidence type="ECO:0008006" key="5">
    <source>
        <dbReference type="Google" id="ProtNLM"/>
    </source>
</evidence>
<dbReference type="EMBL" id="CP000302">
    <property type="protein sequence ID" value="ABE55417.1"/>
    <property type="molecule type" value="Genomic_DNA"/>
</dbReference>
<feature type="transmembrane region" description="Helical" evidence="2">
    <location>
        <begin position="6"/>
        <end position="24"/>
    </location>
</feature>
<name>Q12MA9_SHEDO</name>
<proteinExistence type="predicted"/>
<dbReference type="KEGG" id="sdn:Sden_2135"/>
<dbReference type="HOGENOM" id="CLU_180832_0_0_6"/>
<reference evidence="3 4" key="1">
    <citation type="submission" date="2006-03" db="EMBL/GenBank/DDBJ databases">
        <title>Complete sequence of Shewanella denitrificans OS217.</title>
        <authorList>
            <consortium name="US DOE Joint Genome Institute"/>
            <person name="Copeland A."/>
            <person name="Lucas S."/>
            <person name="Lapidus A."/>
            <person name="Barry K."/>
            <person name="Detter J.C."/>
            <person name="Glavina del Rio T."/>
            <person name="Hammon N."/>
            <person name="Israni S."/>
            <person name="Dalin E."/>
            <person name="Tice H."/>
            <person name="Pitluck S."/>
            <person name="Brettin T."/>
            <person name="Bruce D."/>
            <person name="Han C."/>
            <person name="Tapia R."/>
            <person name="Gilna P."/>
            <person name="Kiss H."/>
            <person name="Schmutz J."/>
            <person name="Larimer F."/>
            <person name="Land M."/>
            <person name="Hauser L."/>
            <person name="Kyrpides N."/>
            <person name="Lykidis A."/>
            <person name="Richardson P."/>
        </authorList>
    </citation>
    <scope>NUCLEOTIDE SEQUENCE [LARGE SCALE GENOMIC DNA]</scope>
    <source>
        <strain evidence="4">OS217 / ATCC BAA-1090 / DSM 15013</strain>
    </source>
</reference>